<dbReference type="PANTHER" id="PTHR45036">
    <property type="entry name" value="METHYLTRANSFERASE LIKE 7B"/>
    <property type="match status" value="1"/>
</dbReference>
<dbReference type="InterPro" id="IPR013216">
    <property type="entry name" value="Methyltransf_11"/>
</dbReference>
<dbReference type="InterPro" id="IPR052356">
    <property type="entry name" value="Thiol_S-MT"/>
</dbReference>
<dbReference type="Gene3D" id="3.40.50.150">
    <property type="entry name" value="Vaccinia Virus protein VP39"/>
    <property type="match status" value="1"/>
</dbReference>
<feature type="chain" id="PRO_5028049673" evidence="1">
    <location>
        <begin position="17"/>
        <end position="241"/>
    </location>
</feature>
<proteinExistence type="predicted"/>
<dbReference type="CDD" id="cd02440">
    <property type="entry name" value="AdoMet_MTases"/>
    <property type="match status" value="1"/>
</dbReference>
<protein>
    <submittedName>
        <fullName evidence="4">Methyltransferase-like protein 7A</fullName>
    </submittedName>
</protein>
<dbReference type="RefSeq" id="XP_029007402.1">
    <property type="nucleotide sequence ID" value="XM_029151569.3"/>
</dbReference>
<evidence type="ECO:0000259" key="2">
    <source>
        <dbReference type="Pfam" id="PF08241"/>
    </source>
</evidence>
<name>A0A6P7ML96_BETSP</name>
<keyword evidence="1" id="KW-0732">Signal</keyword>
<dbReference type="AlphaFoldDB" id="A0A6P7ML96"/>
<evidence type="ECO:0000313" key="3">
    <source>
        <dbReference type="Proteomes" id="UP000515150"/>
    </source>
</evidence>
<dbReference type="KEGG" id="bspl:114856001"/>
<dbReference type="GeneID" id="114856001"/>
<dbReference type="GO" id="GO:0008757">
    <property type="term" value="F:S-adenosylmethionine-dependent methyltransferase activity"/>
    <property type="evidence" value="ECO:0007669"/>
    <property type="project" value="InterPro"/>
</dbReference>
<dbReference type="InParanoid" id="A0A6P7ML96"/>
<reference evidence="4" key="1">
    <citation type="submission" date="2025-08" db="UniProtKB">
        <authorList>
            <consortium name="RefSeq"/>
        </authorList>
    </citation>
    <scope>IDENTIFICATION</scope>
</reference>
<keyword evidence="3" id="KW-1185">Reference proteome</keyword>
<evidence type="ECO:0000256" key="1">
    <source>
        <dbReference type="SAM" id="SignalP"/>
    </source>
</evidence>
<dbReference type="SUPFAM" id="SSF53335">
    <property type="entry name" value="S-adenosyl-L-methionine-dependent methyltransferases"/>
    <property type="match status" value="1"/>
</dbReference>
<feature type="signal peptide" evidence="1">
    <location>
        <begin position="1"/>
        <end position="16"/>
    </location>
</feature>
<sequence>MTFLLSLCASVVNVLCLPLHVIHALGLYNIYKRLFPFCMNRLSKGYNKKMHDKKKELFRHLSEFKSGGRLTILEVGCGTGTNFEFYPPGSKVICTDPNPHFQKYLKRCMEENEQLTYERFVVASGEDLGSVEDESVDAVVCTLVLCSVTSIPQTLREAQRVLRPGGGFFFLEHVSADPSTWAHSFQHVLQPLWYYFGDGCELTRQTWRHVEAAGFSELKLRHIEAPFMFMIRPHIMGHGVK</sequence>
<dbReference type="PANTHER" id="PTHR45036:SF1">
    <property type="entry name" value="METHYLTRANSFERASE LIKE 7A"/>
    <property type="match status" value="1"/>
</dbReference>
<feature type="domain" description="Methyltransferase type 11" evidence="2">
    <location>
        <begin position="73"/>
        <end position="170"/>
    </location>
</feature>
<evidence type="ECO:0000313" key="4">
    <source>
        <dbReference type="RefSeq" id="XP_029007402.1"/>
    </source>
</evidence>
<gene>
    <name evidence="4" type="primary">LOC114856001</name>
</gene>
<dbReference type="Proteomes" id="UP000515150">
    <property type="component" value="Chromosome 5"/>
</dbReference>
<dbReference type="OrthoDB" id="416496at2759"/>
<dbReference type="Pfam" id="PF08241">
    <property type="entry name" value="Methyltransf_11"/>
    <property type="match status" value="1"/>
</dbReference>
<accession>A0A6P7ML96</accession>
<dbReference type="InterPro" id="IPR029063">
    <property type="entry name" value="SAM-dependent_MTases_sf"/>
</dbReference>
<organism evidence="3 4">
    <name type="scientific">Betta splendens</name>
    <name type="common">Siamese fighting fish</name>
    <dbReference type="NCBI Taxonomy" id="158456"/>
    <lineage>
        <taxon>Eukaryota</taxon>
        <taxon>Metazoa</taxon>
        <taxon>Chordata</taxon>
        <taxon>Craniata</taxon>
        <taxon>Vertebrata</taxon>
        <taxon>Euteleostomi</taxon>
        <taxon>Actinopterygii</taxon>
        <taxon>Neopterygii</taxon>
        <taxon>Teleostei</taxon>
        <taxon>Neoteleostei</taxon>
        <taxon>Acanthomorphata</taxon>
        <taxon>Anabantaria</taxon>
        <taxon>Anabantiformes</taxon>
        <taxon>Anabantoidei</taxon>
        <taxon>Osphronemidae</taxon>
        <taxon>Betta</taxon>
    </lineage>
</organism>